<evidence type="ECO:0000313" key="1">
    <source>
        <dbReference type="EMBL" id="KKG06144.1"/>
    </source>
</evidence>
<dbReference type="PATRIC" id="fig|2209.56.peg.1543"/>
<comment type="caution">
    <text evidence="1">The sequence shown here is derived from an EMBL/GenBank/DDBJ whole genome shotgun (WGS) entry which is preliminary data.</text>
</comment>
<dbReference type="InterPro" id="IPR029060">
    <property type="entry name" value="PIN-like_dom_sf"/>
</dbReference>
<evidence type="ECO:0000313" key="3">
    <source>
        <dbReference type="Proteomes" id="UP000034152"/>
    </source>
</evidence>
<name>A0A0F8CMM4_METMZ</name>
<protein>
    <submittedName>
        <fullName evidence="1">Uncharacterized protein</fullName>
    </submittedName>
</protein>
<evidence type="ECO:0000313" key="4">
    <source>
        <dbReference type="Proteomes" id="UP000034578"/>
    </source>
</evidence>
<proteinExistence type="predicted"/>
<accession>A0A0F8CMM4</accession>
<dbReference type="EMBL" id="JJOS01000012">
    <property type="protein sequence ID" value="KKG06144.1"/>
    <property type="molecule type" value="Genomic_DNA"/>
</dbReference>
<sequence length="185" mass="22091">MSNCIYHIDDYKPLAEDKFFFDANIWLSIYGPIGYYADWRVRKYSNFLTILQLKNCYIYTNTIIISEFVNRFARMEFEQRRIQLDLEYDEFKRFREMEDFKEVASEIAANIRKIIRSSNLCNHEISDDELFDLADIYEKGGFDINDLMFEEICKQTDSILVTHDGDFKNSEIKVVTANNNMLRDN</sequence>
<dbReference type="Gene3D" id="3.40.50.1010">
    <property type="entry name" value="5'-nuclease"/>
    <property type="match status" value="1"/>
</dbReference>
<dbReference type="SUPFAM" id="SSF88723">
    <property type="entry name" value="PIN domain-like"/>
    <property type="match status" value="1"/>
</dbReference>
<evidence type="ECO:0000313" key="2">
    <source>
        <dbReference type="EMBL" id="KKH86886.1"/>
    </source>
</evidence>
<keyword evidence="4" id="KW-1185">Reference proteome</keyword>
<reference evidence="3 4" key="1">
    <citation type="journal article" date="2015" name="ISME J.">
        <title>Genomic and phenotypic differentiation among Methanosarcina mazei populations from Columbia River sediment.</title>
        <authorList>
            <person name="Youngblut N.D."/>
            <person name="Wirth J.S."/>
            <person name="Henriksen J.R."/>
            <person name="Smith M."/>
            <person name="Simon H."/>
            <person name="Metcalf W.W."/>
            <person name="Whitaker R.J."/>
        </authorList>
    </citation>
    <scope>NUCLEOTIDE SEQUENCE [LARGE SCALE GENOMIC DNA]</scope>
    <source>
        <strain evidence="2 3">1.H.M.2.1</strain>
        <strain evidence="1 4">2.F.A.2.4</strain>
    </source>
</reference>
<dbReference type="EMBL" id="JJQU01000093">
    <property type="protein sequence ID" value="KKH86886.1"/>
    <property type="molecule type" value="Genomic_DNA"/>
</dbReference>
<dbReference type="Proteomes" id="UP000034578">
    <property type="component" value="Unassembled WGS sequence"/>
</dbReference>
<dbReference type="AlphaFoldDB" id="A0A0F8CMM4"/>
<dbReference type="Proteomes" id="UP000034152">
    <property type="component" value="Unassembled WGS sequence"/>
</dbReference>
<organism evidence="1 4">
    <name type="scientific">Methanosarcina mazei</name>
    <name type="common">Methanosarcina frisia</name>
    <dbReference type="NCBI Taxonomy" id="2209"/>
    <lineage>
        <taxon>Archaea</taxon>
        <taxon>Methanobacteriati</taxon>
        <taxon>Methanobacteriota</taxon>
        <taxon>Stenosarchaea group</taxon>
        <taxon>Methanomicrobia</taxon>
        <taxon>Methanosarcinales</taxon>
        <taxon>Methanosarcinaceae</taxon>
        <taxon>Methanosarcina</taxon>
    </lineage>
</organism>
<gene>
    <name evidence="1" type="ORF">DU47_12865</name>
    <name evidence="2" type="ORF">DU80_07080</name>
</gene>